<dbReference type="InterPro" id="IPR039374">
    <property type="entry name" value="SIP_fam"/>
</dbReference>
<dbReference type="InterPro" id="IPR017938">
    <property type="entry name" value="Riboflavin_synthase-like_b-brl"/>
</dbReference>
<name>A0AAE3ZRK5_9ACTN</name>
<proteinExistence type="predicted"/>
<dbReference type="InterPro" id="IPR007037">
    <property type="entry name" value="SIP_rossman_dom"/>
</dbReference>
<accession>A0AAE3ZRK5</accession>
<comment type="caution">
    <text evidence="2">The sequence shown here is derived from an EMBL/GenBank/DDBJ whole genome shotgun (WGS) entry which is preliminary data.</text>
</comment>
<feature type="domain" description="FAD-binding FR-type" evidence="1">
    <location>
        <begin position="11"/>
        <end position="148"/>
    </location>
</feature>
<dbReference type="PANTHER" id="PTHR30157:SF0">
    <property type="entry name" value="NADPH-DEPENDENT FERRIC-CHELATE REDUCTASE"/>
    <property type="match status" value="1"/>
</dbReference>
<dbReference type="InterPro" id="IPR017927">
    <property type="entry name" value="FAD-bd_FR_type"/>
</dbReference>
<dbReference type="PROSITE" id="PS51384">
    <property type="entry name" value="FAD_FR"/>
    <property type="match status" value="1"/>
</dbReference>
<sequence>MTLTAEPDTTVRPWRFFVTEVRRVERISPSFLRVTLTGDDLDRFASTGYDQRFKLIPPLPETGFDTLPKGPDWYGEWRALPEAQRNPIRTYTIREVRPDLREVDVDMVLHGDHGPASRWALTARPGSRIALLGPNADHPGPHGGYDFRPPAHADFLLLGGDETAAPAIAAILAKLPADARGEAFIEVPETGDHFAVTAPAGVTVTWLPRDGAAHGTYLIPAVEDATARILGDSQVATAPATIEDVDVDHGLLWEVPVDATGAPLTDASRLYAWLAGEAAVIKTLRRHLVTGCGVDRRAVAFMGYWRLGRAEGS</sequence>
<dbReference type="PANTHER" id="PTHR30157">
    <property type="entry name" value="FERRIC REDUCTASE, NADPH-DEPENDENT"/>
    <property type="match status" value="1"/>
</dbReference>
<protein>
    <submittedName>
        <fullName evidence="2">NADPH-dependent ferric siderophore reductase</fullName>
    </submittedName>
</protein>
<gene>
    <name evidence="2" type="ORF">J2S44_005034</name>
</gene>
<keyword evidence="3" id="KW-1185">Reference proteome</keyword>
<dbReference type="EMBL" id="JAVDYC010000001">
    <property type="protein sequence ID" value="MDR7324784.1"/>
    <property type="molecule type" value="Genomic_DNA"/>
</dbReference>
<dbReference type="GO" id="GO:0016491">
    <property type="term" value="F:oxidoreductase activity"/>
    <property type="evidence" value="ECO:0007669"/>
    <property type="project" value="InterPro"/>
</dbReference>
<dbReference type="Gene3D" id="3.40.50.80">
    <property type="entry name" value="Nucleotide-binding domain of ferredoxin-NADP reductase (FNR) module"/>
    <property type="match status" value="1"/>
</dbReference>
<dbReference type="InterPro" id="IPR013113">
    <property type="entry name" value="SIP_FAD-bd"/>
</dbReference>
<dbReference type="Pfam" id="PF04954">
    <property type="entry name" value="SIP"/>
    <property type="match status" value="1"/>
</dbReference>
<reference evidence="2 3" key="1">
    <citation type="submission" date="2023-07" db="EMBL/GenBank/DDBJ databases">
        <title>Sequencing the genomes of 1000 actinobacteria strains.</title>
        <authorList>
            <person name="Klenk H.-P."/>
        </authorList>
    </citation>
    <scope>NUCLEOTIDE SEQUENCE [LARGE SCALE GENOMIC DNA]</scope>
    <source>
        <strain evidence="2 3">DSM 44711</strain>
    </source>
</reference>
<dbReference type="Proteomes" id="UP001183629">
    <property type="component" value="Unassembled WGS sequence"/>
</dbReference>
<dbReference type="Gene3D" id="2.40.30.10">
    <property type="entry name" value="Translation factors"/>
    <property type="match status" value="1"/>
</dbReference>
<dbReference type="RefSeq" id="WP_310418703.1">
    <property type="nucleotide sequence ID" value="NZ_JAVDYC010000001.1"/>
</dbReference>
<dbReference type="CDD" id="cd06193">
    <property type="entry name" value="siderophore_interacting"/>
    <property type="match status" value="1"/>
</dbReference>
<dbReference type="AlphaFoldDB" id="A0AAE3ZRK5"/>
<evidence type="ECO:0000259" key="1">
    <source>
        <dbReference type="PROSITE" id="PS51384"/>
    </source>
</evidence>
<organism evidence="2 3">
    <name type="scientific">Catenuloplanes niger</name>
    <dbReference type="NCBI Taxonomy" id="587534"/>
    <lineage>
        <taxon>Bacteria</taxon>
        <taxon>Bacillati</taxon>
        <taxon>Actinomycetota</taxon>
        <taxon>Actinomycetes</taxon>
        <taxon>Micromonosporales</taxon>
        <taxon>Micromonosporaceae</taxon>
        <taxon>Catenuloplanes</taxon>
    </lineage>
</organism>
<dbReference type="SUPFAM" id="SSF63380">
    <property type="entry name" value="Riboflavin synthase domain-like"/>
    <property type="match status" value="1"/>
</dbReference>
<evidence type="ECO:0000313" key="2">
    <source>
        <dbReference type="EMBL" id="MDR7324784.1"/>
    </source>
</evidence>
<dbReference type="Pfam" id="PF08021">
    <property type="entry name" value="FAD_binding_9"/>
    <property type="match status" value="1"/>
</dbReference>
<evidence type="ECO:0000313" key="3">
    <source>
        <dbReference type="Proteomes" id="UP001183629"/>
    </source>
</evidence>
<dbReference type="InterPro" id="IPR039261">
    <property type="entry name" value="FNR_nucleotide-bd"/>
</dbReference>